<dbReference type="EMBL" id="VATY01000001">
    <property type="protein sequence ID" value="TMM58956.1"/>
    <property type="molecule type" value="Genomic_DNA"/>
</dbReference>
<evidence type="ECO:0000256" key="5">
    <source>
        <dbReference type="PIRSR" id="PIRSR600888-1"/>
    </source>
</evidence>
<dbReference type="GO" id="GO:0008830">
    <property type="term" value="F:dTDP-4-dehydrorhamnose 3,5-epimerase activity"/>
    <property type="evidence" value="ECO:0007669"/>
    <property type="project" value="UniProtKB-UniRule"/>
</dbReference>
<dbReference type="GO" id="GO:0000271">
    <property type="term" value="P:polysaccharide biosynthetic process"/>
    <property type="evidence" value="ECO:0007669"/>
    <property type="project" value="TreeGrafter"/>
</dbReference>
<dbReference type="OrthoDB" id="9800680at2"/>
<comment type="catalytic activity">
    <reaction evidence="1 7">
        <text>dTDP-4-dehydro-6-deoxy-alpha-D-glucose = dTDP-4-dehydro-beta-L-rhamnose</text>
        <dbReference type="Rhea" id="RHEA:16969"/>
        <dbReference type="ChEBI" id="CHEBI:57649"/>
        <dbReference type="ChEBI" id="CHEBI:62830"/>
        <dbReference type="EC" id="5.1.3.13"/>
    </reaction>
</comment>
<dbReference type="Proteomes" id="UP000310314">
    <property type="component" value="Unassembled WGS sequence"/>
</dbReference>
<dbReference type="GO" id="GO:0019305">
    <property type="term" value="P:dTDP-rhamnose biosynthetic process"/>
    <property type="evidence" value="ECO:0007669"/>
    <property type="project" value="UniProtKB-UniRule"/>
</dbReference>
<keyword evidence="9" id="KW-1185">Reference proteome</keyword>
<feature type="active site" description="Proton acceptor" evidence="5">
    <location>
        <position position="62"/>
    </location>
</feature>
<dbReference type="PANTHER" id="PTHR21047">
    <property type="entry name" value="DTDP-6-DEOXY-D-GLUCOSE-3,5 EPIMERASE"/>
    <property type="match status" value="1"/>
</dbReference>
<dbReference type="UniPathway" id="UPA00124"/>
<dbReference type="GO" id="GO:0005829">
    <property type="term" value="C:cytosol"/>
    <property type="evidence" value="ECO:0007669"/>
    <property type="project" value="TreeGrafter"/>
</dbReference>
<dbReference type="Gene3D" id="2.60.120.10">
    <property type="entry name" value="Jelly Rolls"/>
    <property type="match status" value="1"/>
</dbReference>
<comment type="subunit">
    <text evidence="7">Homodimer.</text>
</comment>
<dbReference type="SUPFAM" id="SSF51182">
    <property type="entry name" value="RmlC-like cupins"/>
    <property type="match status" value="1"/>
</dbReference>
<comment type="function">
    <text evidence="2 7">Catalyzes the epimerization of the C3' and C5'positions of dTDP-6-deoxy-D-xylo-4-hexulose, forming dTDP-6-deoxy-L-lyxo-4-hexulose.</text>
</comment>
<proteinExistence type="inferred from homology"/>
<comment type="similarity">
    <text evidence="7">Belongs to the dTDP-4-dehydrorhamnose 3,5-epimerase family.</text>
</comment>
<accession>A0A5S3PVB4</accession>
<feature type="site" description="Participates in a stacking interaction with the thymidine ring of dTDP-4-oxo-6-deoxyglucose" evidence="6">
    <location>
        <position position="138"/>
    </location>
</feature>
<reference evidence="8 9" key="1">
    <citation type="submission" date="2019-05" db="EMBL/GenBank/DDBJ databases">
        <authorList>
            <person name="Zhang J.-Y."/>
            <person name="Feg X."/>
            <person name="Du Z.-J."/>
        </authorList>
    </citation>
    <scope>NUCLEOTIDE SEQUENCE [LARGE SCALE GENOMIC DNA]</scope>
    <source>
        <strain evidence="8 9">RZ26</strain>
    </source>
</reference>
<dbReference type="InterPro" id="IPR000888">
    <property type="entry name" value="RmlC-like"/>
</dbReference>
<comment type="pathway">
    <text evidence="7">Carbohydrate biosynthesis; dTDP-L-rhamnose biosynthesis.</text>
</comment>
<evidence type="ECO:0000313" key="8">
    <source>
        <dbReference type="EMBL" id="TMM58956.1"/>
    </source>
</evidence>
<evidence type="ECO:0000313" key="9">
    <source>
        <dbReference type="Proteomes" id="UP000310314"/>
    </source>
</evidence>
<evidence type="ECO:0000256" key="4">
    <source>
        <dbReference type="ARBA" id="ARBA00019595"/>
    </source>
</evidence>
<evidence type="ECO:0000256" key="6">
    <source>
        <dbReference type="PIRSR" id="PIRSR600888-3"/>
    </source>
</evidence>
<dbReference type="EC" id="5.1.3.13" evidence="3 7"/>
<gene>
    <name evidence="8" type="primary">rfbC</name>
    <name evidence="8" type="ORF">FEE95_05855</name>
</gene>
<dbReference type="AlphaFoldDB" id="A0A5S3PVB4"/>
<organism evidence="8 9">
    <name type="scientific">Maribacter algarum</name>
    <name type="common">ex Zhang et al. 2020</name>
    <dbReference type="NCBI Taxonomy" id="2578118"/>
    <lineage>
        <taxon>Bacteria</taxon>
        <taxon>Pseudomonadati</taxon>
        <taxon>Bacteroidota</taxon>
        <taxon>Flavobacteriia</taxon>
        <taxon>Flavobacteriales</taxon>
        <taxon>Flavobacteriaceae</taxon>
        <taxon>Maribacter</taxon>
    </lineage>
</organism>
<evidence type="ECO:0000256" key="2">
    <source>
        <dbReference type="ARBA" id="ARBA00001997"/>
    </source>
</evidence>
<dbReference type="PANTHER" id="PTHR21047:SF2">
    <property type="entry name" value="THYMIDINE DIPHOSPHO-4-KETO-RHAMNOSE 3,5-EPIMERASE"/>
    <property type="match status" value="1"/>
</dbReference>
<dbReference type="NCBIfam" id="TIGR01221">
    <property type="entry name" value="rmlC"/>
    <property type="match status" value="1"/>
</dbReference>
<sequence length="181" mass="20932">MNCISTNLKDCFVLEPQVFEDERGLFFESYNQSKFEEAIGKQVNFLQDNQSISKKGVLRGLHFQKGKFAQSKLVRVVQGEVLDVVVDLREKSETFGQHFKLNLSGKNNKMIFIPKGMAHGFVTLSEEALFTYKCDEYYHKASENGIIYNDETLQIDWGYPVKDIILSQKDEELPKFKELFP</sequence>
<protein>
    <recommendedName>
        <fullName evidence="4 7">dTDP-4-dehydrorhamnose 3,5-epimerase</fullName>
        <ecNumber evidence="3 7">5.1.3.13</ecNumber>
    </recommendedName>
    <alternativeName>
        <fullName evidence="7">Thymidine diphospho-4-keto-rhamnose 3,5-epimerase</fullName>
    </alternativeName>
</protein>
<dbReference type="Pfam" id="PF00908">
    <property type="entry name" value="dTDP_sugar_isom"/>
    <property type="match status" value="1"/>
</dbReference>
<dbReference type="RefSeq" id="WP_138656889.1">
    <property type="nucleotide sequence ID" value="NZ_VATY01000001.1"/>
</dbReference>
<keyword evidence="7 8" id="KW-0413">Isomerase</keyword>
<dbReference type="InterPro" id="IPR011051">
    <property type="entry name" value="RmlC_Cupin_sf"/>
</dbReference>
<dbReference type="CDD" id="cd00438">
    <property type="entry name" value="cupin_RmlC"/>
    <property type="match status" value="1"/>
</dbReference>
<dbReference type="InterPro" id="IPR014710">
    <property type="entry name" value="RmlC-like_jellyroll"/>
</dbReference>
<evidence type="ECO:0000256" key="1">
    <source>
        <dbReference type="ARBA" id="ARBA00001298"/>
    </source>
</evidence>
<comment type="caution">
    <text evidence="8">The sequence shown here is derived from an EMBL/GenBank/DDBJ whole genome shotgun (WGS) entry which is preliminary data.</text>
</comment>
<evidence type="ECO:0000256" key="3">
    <source>
        <dbReference type="ARBA" id="ARBA00012098"/>
    </source>
</evidence>
<feature type="active site" description="Proton donor" evidence="5">
    <location>
        <position position="132"/>
    </location>
</feature>
<evidence type="ECO:0000256" key="7">
    <source>
        <dbReference type="RuleBase" id="RU364069"/>
    </source>
</evidence>
<name>A0A5S3PVB4_9FLAO</name>